<sequence length="559" mass="60591">MLRLLPLLLFFVMSFNASAAVSETQQSALPTLVEQLPNTKLNKMASLIEQIAVTSTPQVSDILQPLMDGDLYYLKADKRVVSVYKNQQNQYELTDVLTAEVLPAVSKSAIKKVRTNNRLRGQIRDLLANLDLTSADADTRIAALKQLLDNPNQTGLTAVNKLIKSEKDDDARELMSVILLLAQLETGPTSEKLSAAKQLSDRLEPTVKNALVKELDRISADSVSTSSTSADTESSSVEVQSAETKELKIVLTNAIDSIEQQASVFSLAENLFFGLSLGSVLLLAAIGLAITFGVMGVINMAHGEMMMLGAYTTYVIQQTFPNLIEYSLLMAVPAAFLVSGFVGVLIERGVIRFLKGRPLETLLATFGISLILQQLVRSVFSPLNRQVEAPQWMSGSLEINPILSLTYNRLYIILFALMVFFSLLMILKNSSLGLHVRAVSQNRDMARALSVKSSWVDAITFGLGSGIAGVAGVALSQLTNVGPNLGQAYIIDSFLVVVFGGVGNLWGTLVAAMTMGTFNKFLEPSMGPVLANIIVLVSLVLFIQKRPKGLFPQKGRSAE</sequence>
<dbReference type="InterPro" id="IPR001851">
    <property type="entry name" value="ABC_transp_permease"/>
</dbReference>
<feature type="chain" id="PRO_5046788203" evidence="10">
    <location>
        <begin position="20"/>
        <end position="559"/>
    </location>
</feature>
<evidence type="ECO:0000256" key="7">
    <source>
        <dbReference type="ARBA" id="ARBA00023136"/>
    </source>
</evidence>
<evidence type="ECO:0000256" key="10">
    <source>
        <dbReference type="SAM" id="SignalP"/>
    </source>
</evidence>
<organism evidence="11 12">
    <name type="scientific">Psychromonas arctica</name>
    <dbReference type="NCBI Taxonomy" id="168275"/>
    <lineage>
        <taxon>Bacteria</taxon>
        <taxon>Pseudomonadati</taxon>
        <taxon>Pseudomonadota</taxon>
        <taxon>Gammaproteobacteria</taxon>
        <taxon>Alteromonadales</taxon>
        <taxon>Psychromonadaceae</taxon>
        <taxon>Psychromonas</taxon>
    </lineage>
</organism>
<dbReference type="InterPro" id="IPR017779">
    <property type="entry name" value="ABC_UrtB_bac"/>
</dbReference>
<protein>
    <submittedName>
        <fullName evidence="11">Urea ABC transporter permease subunit UrtB</fullName>
    </submittedName>
</protein>
<reference evidence="11 12" key="1">
    <citation type="submission" date="2024-02" db="EMBL/GenBank/DDBJ databases">
        <title>Bacteria isolated from the canopy kelp, Nereocystis luetkeana.</title>
        <authorList>
            <person name="Pfister C.A."/>
            <person name="Younker I.T."/>
            <person name="Light S.H."/>
        </authorList>
    </citation>
    <scope>NUCLEOTIDE SEQUENCE [LARGE SCALE GENOMIC DNA]</scope>
    <source>
        <strain evidence="11 12">TI.2.07</strain>
    </source>
</reference>
<dbReference type="Pfam" id="PF02653">
    <property type="entry name" value="BPD_transp_2"/>
    <property type="match status" value="1"/>
</dbReference>
<dbReference type="InterPro" id="IPR052157">
    <property type="entry name" value="BCAA_transport_permease"/>
</dbReference>
<dbReference type="PANTHER" id="PTHR11795">
    <property type="entry name" value="BRANCHED-CHAIN AMINO ACID TRANSPORT SYSTEM PERMEASE PROTEIN LIVH"/>
    <property type="match status" value="1"/>
</dbReference>
<feature type="transmembrane region" description="Helical" evidence="9">
    <location>
        <begin position="271"/>
        <end position="298"/>
    </location>
</feature>
<keyword evidence="4 9" id="KW-0812">Transmembrane</keyword>
<evidence type="ECO:0000256" key="4">
    <source>
        <dbReference type="ARBA" id="ARBA00022692"/>
    </source>
</evidence>
<evidence type="ECO:0000313" key="11">
    <source>
        <dbReference type="EMBL" id="MEL0658149.1"/>
    </source>
</evidence>
<keyword evidence="7 9" id="KW-0472">Membrane</keyword>
<comment type="subcellular location">
    <subcellularLocation>
        <location evidence="1">Cell inner membrane</location>
        <topology evidence="1">Multi-pass membrane protein</topology>
    </subcellularLocation>
</comment>
<evidence type="ECO:0000256" key="2">
    <source>
        <dbReference type="ARBA" id="ARBA00022448"/>
    </source>
</evidence>
<keyword evidence="10" id="KW-0732">Signal</keyword>
<feature type="transmembrane region" description="Helical" evidence="9">
    <location>
        <begin position="525"/>
        <end position="543"/>
    </location>
</feature>
<comment type="similarity">
    <text evidence="8">Belongs to the binding-protein-dependent transport system permease family. LivHM subfamily.</text>
</comment>
<name>A0ABU9H8G0_9GAMM</name>
<evidence type="ECO:0000256" key="6">
    <source>
        <dbReference type="ARBA" id="ARBA00022989"/>
    </source>
</evidence>
<feature type="transmembrane region" description="Helical" evidence="9">
    <location>
        <begin position="455"/>
        <end position="476"/>
    </location>
</feature>
<evidence type="ECO:0000256" key="5">
    <source>
        <dbReference type="ARBA" id="ARBA00022970"/>
    </source>
</evidence>
<feature type="signal peptide" evidence="10">
    <location>
        <begin position="1"/>
        <end position="19"/>
    </location>
</feature>
<keyword evidence="2" id="KW-0813">Transport</keyword>
<evidence type="ECO:0000256" key="8">
    <source>
        <dbReference type="ARBA" id="ARBA00037998"/>
    </source>
</evidence>
<evidence type="ECO:0000256" key="3">
    <source>
        <dbReference type="ARBA" id="ARBA00022475"/>
    </source>
</evidence>
<feature type="transmembrane region" description="Helical" evidence="9">
    <location>
        <begin position="326"/>
        <end position="346"/>
    </location>
</feature>
<evidence type="ECO:0000256" key="9">
    <source>
        <dbReference type="SAM" id="Phobius"/>
    </source>
</evidence>
<dbReference type="EMBL" id="JBAKBA010000004">
    <property type="protein sequence ID" value="MEL0658149.1"/>
    <property type="molecule type" value="Genomic_DNA"/>
</dbReference>
<feature type="transmembrane region" description="Helical" evidence="9">
    <location>
        <begin position="410"/>
        <end position="427"/>
    </location>
</feature>
<keyword evidence="6 9" id="KW-1133">Transmembrane helix</keyword>
<dbReference type="RefSeq" id="WP_341626859.1">
    <property type="nucleotide sequence ID" value="NZ_JBAKBA010000004.1"/>
</dbReference>
<dbReference type="PANTHER" id="PTHR11795:SF447">
    <property type="entry name" value="ABC TRANSPORTER PERMEASE PROTEIN"/>
    <property type="match status" value="1"/>
</dbReference>
<evidence type="ECO:0000256" key="1">
    <source>
        <dbReference type="ARBA" id="ARBA00004429"/>
    </source>
</evidence>
<keyword evidence="3" id="KW-1003">Cell membrane</keyword>
<gene>
    <name evidence="11" type="primary">urtB</name>
    <name evidence="11" type="ORF">V6255_03260</name>
</gene>
<keyword evidence="5" id="KW-0029">Amino-acid transport</keyword>
<dbReference type="NCBIfam" id="TIGR03409">
    <property type="entry name" value="urea_trans_UrtB"/>
    <property type="match status" value="1"/>
</dbReference>
<dbReference type="Proteomes" id="UP001366060">
    <property type="component" value="Unassembled WGS sequence"/>
</dbReference>
<keyword evidence="12" id="KW-1185">Reference proteome</keyword>
<dbReference type="CDD" id="cd06582">
    <property type="entry name" value="TM_PBP1_LivH_like"/>
    <property type="match status" value="1"/>
</dbReference>
<evidence type="ECO:0000313" key="12">
    <source>
        <dbReference type="Proteomes" id="UP001366060"/>
    </source>
</evidence>
<proteinExistence type="inferred from homology"/>
<feature type="transmembrane region" description="Helical" evidence="9">
    <location>
        <begin position="488"/>
        <end position="513"/>
    </location>
</feature>
<comment type="caution">
    <text evidence="11">The sequence shown here is derived from an EMBL/GenBank/DDBJ whole genome shotgun (WGS) entry which is preliminary data.</text>
</comment>
<accession>A0ABU9H8G0</accession>